<keyword evidence="2" id="KW-0503">Monooxygenase</keyword>
<feature type="domain" description="ABM" evidence="1">
    <location>
        <begin position="2"/>
        <end position="90"/>
    </location>
</feature>
<dbReference type="AlphaFoldDB" id="A0A937I4C1"/>
<keyword evidence="2" id="KW-0560">Oxidoreductase</keyword>
<evidence type="ECO:0000259" key="1">
    <source>
        <dbReference type="PROSITE" id="PS51725"/>
    </source>
</evidence>
<dbReference type="SUPFAM" id="SSF54909">
    <property type="entry name" value="Dimeric alpha+beta barrel"/>
    <property type="match status" value="1"/>
</dbReference>
<dbReference type="Pfam" id="PF03992">
    <property type="entry name" value="ABM"/>
    <property type="match status" value="1"/>
</dbReference>
<sequence length="95" mass="10666">MIGVLVKLNIKEGSEKDFEENMLKLVEATNANESGVFYYGLLRTDDPQTYQMIEIYKDAESHAHHSQTEHFKTLGGALAPYLAGAPEITVHEEIK</sequence>
<evidence type="ECO:0000313" key="2">
    <source>
        <dbReference type="EMBL" id="MBL6811793.1"/>
    </source>
</evidence>
<reference evidence="2" key="1">
    <citation type="submission" date="2020-10" db="EMBL/GenBank/DDBJ databases">
        <title>Microbiome of the Black Sea water column analyzed by genome centric metagenomics.</title>
        <authorList>
            <person name="Cabello-Yeves P.J."/>
            <person name="Callieri C."/>
            <person name="Picazo A."/>
            <person name="Mehrshad M."/>
            <person name="Haro-Moreno J.M."/>
            <person name="Roda-Garcia J."/>
            <person name="Dzembekova N."/>
            <person name="Slabakova V."/>
            <person name="Slabakova N."/>
            <person name="Moncheva S."/>
            <person name="Rodriguez-Valera F."/>
        </authorList>
    </citation>
    <scope>NUCLEOTIDE SEQUENCE</scope>
    <source>
        <strain evidence="2">BS307-5m-G49</strain>
    </source>
</reference>
<accession>A0A937I4C1</accession>
<dbReference type="PANTHER" id="PTHR33336">
    <property type="entry name" value="QUINOL MONOOXYGENASE YGIN-RELATED"/>
    <property type="match status" value="1"/>
</dbReference>
<organism evidence="2 3">
    <name type="scientific">SAR86 cluster bacterium</name>
    <dbReference type="NCBI Taxonomy" id="2030880"/>
    <lineage>
        <taxon>Bacteria</taxon>
        <taxon>Pseudomonadati</taxon>
        <taxon>Pseudomonadota</taxon>
        <taxon>Gammaproteobacteria</taxon>
        <taxon>SAR86 cluster</taxon>
    </lineage>
</organism>
<dbReference type="InterPro" id="IPR007138">
    <property type="entry name" value="ABM_dom"/>
</dbReference>
<gene>
    <name evidence="2" type="ORF">ISQ63_02785</name>
</gene>
<dbReference type="InterPro" id="IPR011008">
    <property type="entry name" value="Dimeric_a/b-barrel"/>
</dbReference>
<dbReference type="PANTHER" id="PTHR33336:SF15">
    <property type="entry name" value="ABM DOMAIN-CONTAINING PROTEIN"/>
    <property type="match status" value="1"/>
</dbReference>
<dbReference type="GO" id="GO:0004497">
    <property type="term" value="F:monooxygenase activity"/>
    <property type="evidence" value="ECO:0007669"/>
    <property type="project" value="UniProtKB-KW"/>
</dbReference>
<dbReference type="InterPro" id="IPR050744">
    <property type="entry name" value="AI-2_Isomerase_LsrG"/>
</dbReference>
<dbReference type="Gene3D" id="3.30.70.100">
    <property type="match status" value="1"/>
</dbReference>
<name>A0A937I4C1_9GAMM</name>
<comment type="caution">
    <text evidence="2">The sequence shown here is derived from an EMBL/GenBank/DDBJ whole genome shotgun (WGS) entry which is preliminary data.</text>
</comment>
<protein>
    <submittedName>
        <fullName evidence="2">Antibiotic biosynthesis monooxygenase</fullName>
    </submittedName>
</protein>
<evidence type="ECO:0000313" key="3">
    <source>
        <dbReference type="Proteomes" id="UP000744438"/>
    </source>
</evidence>
<dbReference type="EMBL" id="JADHQC010000012">
    <property type="protein sequence ID" value="MBL6811793.1"/>
    <property type="molecule type" value="Genomic_DNA"/>
</dbReference>
<dbReference type="PROSITE" id="PS51725">
    <property type="entry name" value="ABM"/>
    <property type="match status" value="1"/>
</dbReference>
<dbReference type="Proteomes" id="UP000744438">
    <property type="component" value="Unassembled WGS sequence"/>
</dbReference>
<proteinExistence type="predicted"/>